<evidence type="ECO:0000313" key="3">
    <source>
        <dbReference type="Proteomes" id="UP000030745"/>
    </source>
</evidence>
<name>A0A067C663_SAPPC</name>
<dbReference type="InterPro" id="IPR026511">
    <property type="entry name" value="PTHB1"/>
</dbReference>
<evidence type="ECO:0000313" key="2">
    <source>
        <dbReference type="EMBL" id="KDO22046.1"/>
    </source>
</evidence>
<dbReference type="VEuPathDB" id="FungiDB:SPRG_12255"/>
<reference evidence="2 3" key="1">
    <citation type="journal article" date="2013" name="PLoS Genet.">
        <title>Distinctive expansion of potential virulence genes in the genome of the oomycete fish pathogen Saprolegnia parasitica.</title>
        <authorList>
            <person name="Jiang R.H."/>
            <person name="de Bruijn I."/>
            <person name="Haas B.J."/>
            <person name="Belmonte R."/>
            <person name="Lobach L."/>
            <person name="Christie J."/>
            <person name="van den Ackerveken G."/>
            <person name="Bottin A."/>
            <person name="Bulone V."/>
            <person name="Diaz-Moreno S.M."/>
            <person name="Dumas B."/>
            <person name="Fan L."/>
            <person name="Gaulin E."/>
            <person name="Govers F."/>
            <person name="Grenville-Briggs L.J."/>
            <person name="Horner N.R."/>
            <person name="Levin J.Z."/>
            <person name="Mammella M."/>
            <person name="Meijer H.J."/>
            <person name="Morris P."/>
            <person name="Nusbaum C."/>
            <person name="Oome S."/>
            <person name="Phillips A.J."/>
            <person name="van Rooyen D."/>
            <person name="Rzeszutek E."/>
            <person name="Saraiva M."/>
            <person name="Secombes C.J."/>
            <person name="Seidl M.F."/>
            <person name="Snel B."/>
            <person name="Stassen J.H."/>
            <person name="Sykes S."/>
            <person name="Tripathy S."/>
            <person name="van den Berg H."/>
            <person name="Vega-Arreguin J.C."/>
            <person name="Wawra S."/>
            <person name="Young S.K."/>
            <person name="Zeng Q."/>
            <person name="Dieguez-Uribeondo J."/>
            <person name="Russ C."/>
            <person name="Tyler B.M."/>
            <person name="van West P."/>
        </authorList>
    </citation>
    <scope>NUCLEOTIDE SEQUENCE [LARGE SCALE GENOMIC DNA]</scope>
    <source>
        <strain evidence="2 3">CBS 223.65</strain>
    </source>
</reference>
<dbReference type="KEGG" id="spar:SPRG_12255"/>
<dbReference type="GO" id="GO:0060271">
    <property type="term" value="P:cilium assembly"/>
    <property type="evidence" value="ECO:0007669"/>
    <property type="project" value="TreeGrafter"/>
</dbReference>
<sequence length="122" mass="13264">MTHLSSIVADADLGWEDVTEAAITELLKSALSAKAPAREIMAPEIALQQDTKKLKKHITIVCDRLGKGALFVGEARPRRPTSDDSFCIGTCIGSNAMPCTYSAQDVGVAVRFGPRQDRHRRL</sequence>
<dbReference type="Proteomes" id="UP000030745">
    <property type="component" value="Unassembled WGS sequence"/>
</dbReference>
<dbReference type="AlphaFoldDB" id="A0A067C663"/>
<dbReference type="GO" id="GO:0016020">
    <property type="term" value="C:membrane"/>
    <property type="evidence" value="ECO:0007669"/>
    <property type="project" value="TreeGrafter"/>
</dbReference>
<feature type="domain" description="PTHB1 C-terminal helix bundle" evidence="1">
    <location>
        <begin position="3"/>
        <end position="65"/>
    </location>
</feature>
<gene>
    <name evidence="2" type="ORF">SPRG_12255</name>
</gene>
<dbReference type="PANTHER" id="PTHR20991:SF0">
    <property type="entry name" value="PROTEIN PTHB1"/>
    <property type="match status" value="1"/>
</dbReference>
<accession>A0A067C663</accession>
<dbReference type="InterPro" id="IPR055364">
    <property type="entry name" value="PTHB1_CtH_dom"/>
</dbReference>
<dbReference type="OrthoDB" id="10262646at2759"/>
<dbReference type="RefSeq" id="XP_012207288.1">
    <property type="nucleotide sequence ID" value="XM_012351898.1"/>
</dbReference>
<proteinExistence type="predicted"/>
<dbReference type="EMBL" id="KK583276">
    <property type="protein sequence ID" value="KDO22046.1"/>
    <property type="molecule type" value="Genomic_DNA"/>
</dbReference>
<dbReference type="GeneID" id="24134231"/>
<dbReference type="PANTHER" id="PTHR20991">
    <property type="entry name" value="PARATHYROID HORMONE-RESPONSIVE B1 GENE"/>
    <property type="match status" value="1"/>
</dbReference>
<organism evidence="2 3">
    <name type="scientific">Saprolegnia parasitica (strain CBS 223.65)</name>
    <dbReference type="NCBI Taxonomy" id="695850"/>
    <lineage>
        <taxon>Eukaryota</taxon>
        <taxon>Sar</taxon>
        <taxon>Stramenopiles</taxon>
        <taxon>Oomycota</taxon>
        <taxon>Saprolegniomycetes</taxon>
        <taxon>Saprolegniales</taxon>
        <taxon>Saprolegniaceae</taxon>
        <taxon>Saprolegnia</taxon>
    </lineage>
</organism>
<keyword evidence="3" id="KW-1185">Reference proteome</keyword>
<dbReference type="GO" id="GO:0034464">
    <property type="term" value="C:BBSome"/>
    <property type="evidence" value="ECO:0007669"/>
    <property type="project" value="InterPro"/>
</dbReference>
<evidence type="ECO:0000259" key="1">
    <source>
        <dbReference type="Pfam" id="PF23339"/>
    </source>
</evidence>
<protein>
    <recommendedName>
        <fullName evidence="1">PTHB1 C-terminal helix bundle domain-containing protein</fullName>
    </recommendedName>
</protein>
<dbReference type="Pfam" id="PF23339">
    <property type="entry name" value="PTHB1_CtH"/>
    <property type="match status" value="1"/>
</dbReference>
<dbReference type="STRING" id="695850.A0A067C663"/>